<keyword evidence="2" id="KW-1003">Cell membrane</keyword>
<feature type="transmembrane region" description="Helical" evidence="7">
    <location>
        <begin position="381"/>
        <end position="409"/>
    </location>
</feature>
<feature type="domain" description="ABC3 transporter permease C-terminal" evidence="8">
    <location>
        <begin position="290"/>
        <end position="404"/>
    </location>
</feature>
<dbReference type="NCBIfam" id="TIGR03434">
    <property type="entry name" value="ADOP"/>
    <property type="match status" value="1"/>
</dbReference>
<feature type="domain" description="MacB-like periplasmic core" evidence="9">
    <location>
        <begin position="492"/>
        <end position="666"/>
    </location>
</feature>
<feature type="transmembrane region" description="Helical" evidence="7">
    <location>
        <begin position="788"/>
        <end position="808"/>
    </location>
</feature>
<evidence type="ECO:0000256" key="7">
    <source>
        <dbReference type="SAM" id="Phobius"/>
    </source>
</evidence>
<evidence type="ECO:0000256" key="3">
    <source>
        <dbReference type="ARBA" id="ARBA00022692"/>
    </source>
</evidence>
<feature type="transmembrane region" description="Helical" evidence="7">
    <location>
        <begin position="698"/>
        <end position="726"/>
    </location>
</feature>
<dbReference type="GO" id="GO:0022857">
    <property type="term" value="F:transmembrane transporter activity"/>
    <property type="evidence" value="ECO:0007669"/>
    <property type="project" value="TreeGrafter"/>
</dbReference>
<dbReference type="RefSeq" id="WP_025409648.1">
    <property type="nucleotide sequence ID" value="NZ_CP007128.1"/>
</dbReference>
<feature type="transmembrane region" description="Helical" evidence="7">
    <location>
        <begin position="754"/>
        <end position="776"/>
    </location>
</feature>
<dbReference type="PANTHER" id="PTHR30572">
    <property type="entry name" value="MEMBRANE COMPONENT OF TRANSPORTER-RELATED"/>
    <property type="match status" value="1"/>
</dbReference>
<dbReference type="InterPro" id="IPR050250">
    <property type="entry name" value="Macrolide_Exporter_MacB"/>
</dbReference>
<dbReference type="PANTHER" id="PTHR30572:SF4">
    <property type="entry name" value="ABC TRANSPORTER PERMEASE YTRF"/>
    <property type="match status" value="1"/>
</dbReference>
<evidence type="ECO:0000256" key="5">
    <source>
        <dbReference type="ARBA" id="ARBA00023136"/>
    </source>
</evidence>
<keyword evidence="3 7" id="KW-0812">Transmembrane</keyword>
<evidence type="ECO:0000256" key="2">
    <source>
        <dbReference type="ARBA" id="ARBA00022475"/>
    </source>
</evidence>
<organism evidence="10 11">
    <name type="scientific">Gemmatirosa kalamazoonensis</name>
    <dbReference type="NCBI Taxonomy" id="861299"/>
    <lineage>
        <taxon>Bacteria</taxon>
        <taxon>Pseudomonadati</taxon>
        <taxon>Gemmatimonadota</taxon>
        <taxon>Gemmatimonadia</taxon>
        <taxon>Gemmatimonadales</taxon>
        <taxon>Gemmatimonadaceae</taxon>
        <taxon>Gemmatirosa</taxon>
    </lineage>
</organism>
<dbReference type="STRING" id="861299.J421_0566"/>
<evidence type="ECO:0000259" key="8">
    <source>
        <dbReference type="Pfam" id="PF02687"/>
    </source>
</evidence>
<evidence type="ECO:0000259" key="9">
    <source>
        <dbReference type="Pfam" id="PF12704"/>
    </source>
</evidence>
<proteinExistence type="inferred from homology"/>
<dbReference type="OrthoDB" id="6008773at2"/>
<protein>
    <submittedName>
        <fullName evidence="10">Permease</fullName>
    </submittedName>
</protein>
<reference evidence="10 11" key="1">
    <citation type="journal article" date="2014" name="Genome Announc.">
        <title>Genome Sequence and Methylome of Soil Bacterium Gemmatirosa kalamazoonensis KBS708T, a Member of the Rarely Cultivated Gemmatimonadetes Phylum.</title>
        <authorList>
            <person name="Debruyn J.M."/>
            <person name="Radosevich M."/>
            <person name="Wommack K.E."/>
            <person name="Polson S.W."/>
            <person name="Hauser L.J."/>
            <person name="Fawaz M.N."/>
            <person name="Korlach J."/>
            <person name="Tsai Y.C."/>
        </authorList>
    </citation>
    <scope>NUCLEOTIDE SEQUENCE [LARGE SCALE GENOMIC DNA]</scope>
    <source>
        <strain evidence="10 11">KBS708</strain>
    </source>
</reference>
<dbReference type="Pfam" id="PF02687">
    <property type="entry name" value="FtsX"/>
    <property type="match status" value="2"/>
</dbReference>
<accession>W0RFE2</accession>
<evidence type="ECO:0000256" key="1">
    <source>
        <dbReference type="ARBA" id="ARBA00004651"/>
    </source>
</evidence>
<dbReference type="InterPro" id="IPR003838">
    <property type="entry name" value="ABC3_permease_C"/>
</dbReference>
<dbReference type="eggNOG" id="COG0577">
    <property type="taxonomic scope" value="Bacteria"/>
</dbReference>
<dbReference type="InterPro" id="IPR017800">
    <property type="entry name" value="ADOP"/>
</dbReference>
<feature type="domain" description="ABC3 transporter permease C-terminal" evidence="8">
    <location>
        <begin position="706"/>
        <end position="818"/>
    </location>
</feature>
<feature type="transmembrane region" description="Helical" evidence="7">
    <location>
        <begin position="328"/>
        <end position="361"/>
    </location>
</feature>
<comment type="similarity">
    <text evidence="6">Belongs to the ABC-4 integral membrane protein family.</text>
</comment>
<name>W0RFE2_9BACT</name>
<keyword evidence="5 7" id="KW-0472">Membrane</keyword>
<keyword evidence="4 7" id="KW-1133">Transmembrane helix</keyword>
<feature type="transmembrane region" description="Helical" evidence="7">
    <location>
        <begin position="430"/>
        <end position="451"/>
    </location>
</feature>
<dbReference type="InParanoid" id="W0RFE2"/>
<comment type="subcellular location">
    <subcellularLocation>
        <location evidence="1">Cell membrane</location>
        <topology evidence="1">Multi-pass membrane protein</topology>
    </subcellularLocation>
</comment>
<dbReference type="Pfam" id="PF12704">
    <property type="entry name" value="MacB_PCD"/>
    <property type="match status" value="2"/>
</dbReference>
<feature type="domain" description="MacB-like periplasmic core" evidence="9">
    <location>
        <begin position="21"/>
        <end position="238"/>
    </location>
</feature>
<feature type="transmembrane region" description="Helical" evidence="7">
    <location>
        <begin position="20"/>
        <end position="42"/>
    </location>
</feature>
<feature type="transmembrane region" description="Helical" evidence="7">
    <location>
        <begin position="284"/>
        <end position="307"/>
    </location>
</feature>
<dbReference type="GO" id="GO:0005886">
    <property type="term" value="C:plasma membrane"/>
    <property type="evidence" value="ECO:0007669"/>
    <property type="project" value="UniProtKB-SubCell"/>
</dbReference>
<gene>
    <name evidence="10" type="ORF">J421_0566</name>
</gene>
<dbReference type="EMBL" id="CP007128">
    <property type="protein sequence ID" value="AHG88103.1"/>
    <property type="molecule type" value="Genomic_DNA"/>
</dbReference>
<evidence type="ECO:0000256" key="6">
    <source>
        <dbReference type="ARBA" id="ARBA00038076"/>
    </source>
</evidence>
<dbReference type="AlphaFoldDB" id="W0RFE2"/>
<dbReference type="HOGENOM" id="CLU_009433_1_0_0"/>
<evidence type="ECO:0000256" key="4">
    <source>
        <dbReference type="ARBA" id="ARBA00022989"/>
    </source>
</evidence>
<dbReference type="InterPro" id="IPR025857">
    <property type="entry name" value="MacB_PCD"/>
</dbReference>
<dbReference type="KEGG" id="gba:J421_0566"/>
<evidence type="ECO:0000313" key="11">
    <source>
        <dbReference type="Proteomes" id="UP000019151"/>
    </source>
</evidence>
<evidence type="ECO:0000313" key="10">
    <source>
        <dbReference type="EMBL" id="AHG88103.1"/>
    </source>
</evidence>
<sequence length="825" mass="87305">MSLSSSVRPVWRSLRRTPAFTITAVITLALGLGAAVAIFALVNGVLLRPLPYGDPDRLVAVWHDMPGVSMHKGNQTRSTYYTYRTFARSLAAIGVYQSGAVNLSDPRGGSEPQRITTAWLTQSVFPVLMVPPLKGRGFTEAEDLPNGPRVVVISEVLWRTRFGADPAVVGRTLEVNGRTHEIVGVMPQRFRFPTAATQLWLPLQLERNAQYSGGFNYDAVARLKPGVTVAAADRDLAAVLPRIMDISPNLAPGVSTAMLLEQARPRPFVVPLKDDITGGIARTLWIVAAAAGLVLVVACANVTNLILVRAEARQRETAVREALGAGRVRVLAHFFAESVAITTVAGAVGVAAAALALRLLVSLGPAELPRLAEVHVDPATIAFAAVASLIVACLCSIVPALRLGGVPLLRALREGGRGGTASKTQQRVRGGLVAAQIAFALVALASSGLLMRTFQRLNAVRPGFDVDGVATFWMSLPRARYASDTAVVRFYGALLDRVRALPGVRAAGITSRLPLETNGMDQDPFYPEGDASYDKKIPPLQLYTWVDGGYFRTMGISLVAGRTFGSLDSQRSDEAIISQATAYQFFGDSTGRSVIGKRFREIPSTPWRTIVGVVGSTRDTALAAAPSMVVYSPQVLAASSDDNGPQNTMALAVRTTGDASAIVPAVTRAVRELDPSLPLFDVRPMPAVFRASMAQLTFTILVLGAAALVTLAVGAVGLYGVMAYVVSLSTREMGVRLALGASPRAVVAMLTRQGVLLAGAGIGVGLVLFALVARFLRTLLVGVAPGDPLTLAATSLLLVAIAALASWIPARRTARLDPADVLRVE</sequence>
<keyword evidence="11" id="KW-1185">Reference proteome</keyword>
<dbReference type="Proteomes" id="UP000019151">
    <property type="component" value="Chromosome"/>
</dbReference>